<keyword evidence="3" id="KW-1185">Reference proteome</keyword>
<protein>
    <submittedName>
        <fullName evidence="2">Coiled-coil domain-containing protein 42-like protein</fullName>
    </submittedName>
</protein>
<name>A0AAD9QWV2_ACRCE</name>
<evidence type="ECO:0000313" key="2">
    <source>
        <dbReference type="EMBL" id="KAK2568993.1"/>
    </source>
</evidence>
<dbReference type="PANTHER" id="PTHR21683:SF18">
    <property type="entry name" value="COILED-COIL DOMAIN-CONTAINING PROTEIN 42 HOMOLOG"/>
    <property type="match status" value="1"/>
</dbReference>
<sequence length="205" mass="23293">MNEIICLTFSRNAALQAKLAKCSFYEQFLMKVLDQLPEDYLEANDAMLMGIMMRFRTLSATNQSLVQMLVDTSDQVEAEQQKLQDINQEHTQSVLLMNSELAVLQEKLEETLQKKEKLDQFLANSKGVFRQQSELLGCIKMSIDNIAEKCQRLRSIPLETLDIDSKLKKGLSRHALLDSSLKSSPSRGFKSIQLALRFASDVKQS</sequence>
<proteinExistence type="predicted"/>
<dbReference type="InterPro" id="IPR051147">
    <property type="entry name" value="CFAP_domain-containing"/>
</dbReference>
<comment type="caution">
    <text evidence="2">The sequence shown here is derived from an EMBL/GenBank/DDBJ whole genome shotgun (WGS) entry which is preliminary data.</text>
</comment>
<dbReference type="EMBL" id="JARQWQ010000011">
    <property type="protein sequence ID" value="KAK2568993.1"/>
    <property type="molecule type" value="Genomic_DNA"/>
</dbReference>
<organism evidence="2 3">
    <name type="scientific">Acropora cervicornis</name>
    <name type="common">Staghorn coral</name>
    <dbReference type="NCBI Taxonomy" id="6130"/>
    <lineage>
        <taxon>Eukaryota</taxon>
        <taxon>Metazoa</taxon>
        <taxon>Cnidaria</taxon>
        <taxon>Anthozoa</taxon>
        <taxon>Hexacorallia</taxon>
        <taxon>Scleractinia</taxon>
        <taxon>Astrocoeniina</taxon>
        <taxon>Acroporidae</taxon>
        <taxon>Acropora</taxon>
    </lineage>
</organism>
<accession>A0AAD9QWV2</accession>
<evidence type="ECO:0000313" key="3">
    <source>
        <dbReference type="Proteomes" id="UP001249851"/>
    </source>
</evidence>
<keyword evidence="1" id="KW-0175">Coiled coil</keyword>
<feature type="coiled-coil region" evidence="1">
    <location>
        <begin position="69"/>
        <end position="121"/>
    </location>
</feature>
<evidence type="ECO:0000256" key="1">
    <source>
        <dbReference type="SAM" id="Coils"/>
    </source>
</evidence>
<reference evidence="2" key="2">
    <citation type="journal article" date="2023" name="Science">
        <title>Genomic signatures of disease resistance in endangered staghorn corals.</title>
        <authorList>
            <person name="Vollmer S.V."/>
            <person name="Selwyn J.D."/>
            <person name="Despard B.A."/>
            <person name="Roesel C.L."/>
        </authorList>
    </citation>
    <scope>NUCLEOTIDE SEQUENCE</scope>
    <source>
        <strain evidence="2">K2</strain>
    </source>
</reference>
<dbReference type="PANTHER" id="PTHR21683">
    <property type="entry name" value="COILED-COIL DOMAIN-CONTAINING PROTEIN 42 LIKE-2-LIKE-RELATED"/>
    <property type="match status" value="1"/>
</dbReference>
<dbReference type="Proteomes" id="UP001249851">
    <property type="component" value="Unassembled WGS sequence"/>
</dbReference>
<dbReference type="AlphaFoldDB" id="A0AAD9QWV2"/>
<reference evidence="2" key="1">
    <citation type="journal article" date="2023" name="G3 (Bethesda)">
        <title>Whole genome assembly and annotation of the endangered Caribbean coral Acropora cervicornis.</title>
        <authorList>
            <person name="Selwyn J.D."/>
            <person name="Vollmer S.V."/>
        </authorList>
    </citation>
    <scope>NUCLEOTIDE SEQUENCE</scope>
    <source>
        <strain evidence="2">K2</strain>
    </source>
</reference>
<gene>
    <name evidence="2" type="ORF">P5673_007107</name>
</gene>